<dbReference type="Proteomes" id="UP000799428">
    <property type="component" value="Unassembled WGS sequence"/>
</dbReference>
<comment type="subunit">
    <text evidence="4">Component of the Mediator complex.</text>
</comment>
<evidence type="ECO:0000256" key="2">
    <source>
        <dbReference type="ARBA" id="ARBA00008186"/>
    </source>
</evidence>
<comment type="subcellular location">
    <subcellularLocation>
        <location evidence="1 4">Nucleus</location>
    </subcellularLocation>
</comment>
<protein>
    <recommendedName>
        <fullName evidence="4">Mediator of RNA polymerase II transcription subunit 11</fullName>
    </recommendedName>
    <alternativeName>
        <fullName evidence="4">Mediator complex subunit 11</fullName>
    </alternativeName>
</protein>
<comment type="function">
    <text evidence="4">Component of the Mediator complex, a coactivator involved in the regulated transcription of nearly all RNA polymerase II-dependent genes. Mediator functions as a bridge to convey information from gene-specific regulatory proteins to the basal RNA polymerase II transcription machinery. Mediator is recruited to promoters by direct interactions with regulatory proteins and serves as a scaffold for the assembly of a functional pre-initiation complex with RNA polymerase II and the general transcription factors.</text>
</comment>
<accession>A0A6G1JV97</accession>
<feature type="region of interest" description="Disordered" evidence="5">
    <location>
        <begin position="124"/>
        <end position="149"/>
    </location>
</feature>
<keyword evidence="4" id="KW-0804">Transcription</keyword>
<evidence type="ECO:0000256" key="3">
    <source>
        <dbReference type="ARBA" id="ARBA00023242"/>
    </source>
</evidence>
<dbReference type="GO" id="GO:0016592">
    <property type="term" value="C:mediator complex"/>
    <property type="evidence" value="ECO:0007669"/>
    <property type="project" value="InterPro"/>
</dbReference>
<evidence type="ECO:0000313" key="7">
    <source>
        <dbReference type="Proteomes" id="UP000799428"/>
    </source>
</evidence>
<evidence type="ECO:0000256" key="4">
    <source>
        <dbReference type="RuleBase" id="RU364147"/>
    </source>
</evidence>
<gene>
    <name evidence="4" type="primary">MED11</name>
    <name evidence="6" type="ORF">K504DRAFT_462825</name>
</gene>
<keyword evidence="3 4" id="KW-0539">Nucleus</keyword>
<dbReference type="InterPro" id="IPR019404">
    <property type="entry name" value="Mediator_Med11"/>
</dbReference>
<proteinExistence type="inferred from homology"/>
<dbReference type="GO" id="GO:0003712">
    <property type="term" value="F:transcription coregulator activity"/>
    <property type="evidence" value="ECO:0007669"/>
    <property type="project" value="InterPro"/>
</dbReference>
<keyword evidence="7" id="KW-1185">Reference proteome</keyword>
<keyword evidence="4" id="KW-0805">Transcription regulation</keyword>
<dbReference type="EMBL" id="MU005783">
    <property type="protein sequence ID" value="KAF2704253.1"/>
    <property type="molecule type" value="Genomic_DNA"/>
</dbReference>
<sequence length="198" mass="21402">MTNLPQTQATDSPTQVPTIPYRQDAANHIRDLSKLNETIPTLLRTSATAISQLTTRPIVPPRPLSDPDSALPPDTPETRKDVLLQCTIDLFTFISTTSSALNEQIADLQAASVIPATQIRVAPIPITRPGQQADERPRDPESTVTNGGLGDLDVGILNARAGVRQAGGEEVLDRVKGILEELVREREGEELNKMVVDG</sequence>
<dbReference type="AlphaFoldDB" id="A0A6G1JV97"/>
<feature type="region of interest" description="Disordered" evidence="5">
    <location>
        <begin position="55"/>
        <end position="76"/>
    </location>
</feature>
<reference evidence="6" key="1">
    <citation type="journal article" date="2020" name="Stud. Mycol.">
        <title>101 Dothideomycetes genomes: a test case for predicting lifestyles and emergence of pathogens.</title>
        <authorList>
            <person name="Haridas S."/>
            <person name="Albert R."/>
            <person name="Binder M."/>
            <person name="Bloem J."/>
            <person name="Labutti K."/>
            <person name="Salamov A."/>
            <person name="Andreopoulos B."/>
            <person name="Baker S."/>
            <person name="Barry K."/>
            <person name="Bills G."/>
            <person name="Bluhm B."/>
            <person name="Cannon C."/>
            <person name="Castanera R."/>
            <person name="Culley D."/>
            <person name="Daum C."/>
            <person name="Ezra D."/>
            <person name="Gonzalez J."/>
            <person name="Henrissat B."/>
            <person name="Kuo A."/>
            <person name="Liang C."/>
            <person name="Lipzen A."/>
            <person name="Lutzoni F."/>
            <person name="Magnuson J."/>
            <person name="Mondo S."/>
            <person name="Nolan M."/>
            <person name="Ohm R."/>
            <person name="Pangilinan J."/>
            <person name="Park H.-J."/>
            <person name="Ramirez L."/>
            <person name="Alfaro M."/>
            <person name="Sun H."/>
            <person name="Tritt A."/>
            <person name="Yoshinaga Y."/>
            <person name="Zwiers L.-H."/>
            <person name="Turgeon B."/>
            <person name="Goodwin S."/>
            <person name="Spatafora J."/>
            <person name="Crous P."/>
            <person name="Grigoriev I."/>
        </authorList>
    </citation>
    <scope>NUCLEOTIDE SEQUENCE</scope>
    <source>
        <strain evidence="6">CBS 279.74</strain>
    </source>
</reference>
<dbReference type="GO" id="GO:0006357">
    <property type="term" value="P:regulation of transcription by RNA polymerase II"/>
    <property type="evidence" value="ECO:0007669"/>
    <property type="project" value="InterPro"/>
</dbReference>
<organism evidence="6 7">
    <name type="scientific">Pleomassaria siparia CBS 279.74</name>
    <dbReference type="NCBI Taxonomy" id="1314801"/>
    <lineage>
        <taxon>Eukaryota</taxon>
        <taxon>Fungi</taxon>
        <taxon>Dikarya</taxon>
        <taxon>Ascomycota</taxon>
        <taxon>Pezizomycotina</taxon>
        <taxon>Dothideomycetes</taxon>
        <taxon>Pleosporomycetidae</taxon>
        <taxon>Pleosporales</taxon>
        <taxon>Pleomassariaceae</taxon>
        <taxon>Pleomassaria</taxon>
    </lineage>
</organism>
<comment type="similarity">
    <text evidence="2 4">Belongs to the Mediator complex subunit 11 family.</text>
</comment>
<keyword evidence="4" id="KW-0010">Activator</keyword>
<name>A0A6G1JV97_9PLEO</name>
<evidence type="ECO:0000256" key="5">
    <source>
        <dbReference type="SAM" id="MobiDB-lite"/>
    </source>
</evidence>
<dbReference type="OrthoDB" id="5418434at2759"/>
<dbReference type="Pfam" id="PF10280">
    <property type="entry name" value="Med11"/>
    <property type="match status" value="1"/>
</dbReference>
<evidence type="ECO:0000313" key="6">
    <source>
        <dbReference type="EMBL" id="KAF2704253.1"/>
    </source>
</evidence>
<evidence type="ECO:0000256" key="1">
    <source>
        <dbReference type="ARBA" id="ARBA00004123"/>
    </source>
</evidence>